<proteinExistence type="inferred from homology"/>
<evidence type="ECO:0000256" key="11">
    <source>
        <dbReference type="ARBA" id="ARBA00076879"/>
    </source>
</evidence>
<dbReference type="EnsemblMetazoa" id="XM_008215186">
    <property type="protein sequence ID" value="XP_008213408"/>
    <property type="gene ID" value="LOC100119302"/>
</dbReference>
<evidence type="ECO:0000313" key="15">
    <source>
        <dbReference type="Proteomes" id="UP000002358"/>
    </source>
</evidence>
<dbReference type="GO" id="GO:0006284">
    <property type="term" value="P:base-excision repair"/>
    <property type="evidence" value="ECO:0007669"/>
    <property type="project" value="InterPro"/>
</dbReference>
<dbReference type="InParanoid" id="A0A7M7HEM5"/>
<evidence type="ECO:0000256" key="10">
    <source>
        <dbReference type="ARBA" id="ARBA00068926"/>
    </source>
</evidence>
<dbReference type="GO" id="GO:0003677">
    <property type="term" value="F:DNA binding"/>
    <property type="evidence" value="ECO:0007669"/>
    <property type="project" value="InterPro"/>
</dbReference>
<evidence type="ECO:0000256" key="1">
    <source>
        <dbReference type="ARBA" id="ARBA00000086"/>
    </source>
</evidence>
<dbReference type="InterPro" id="IPR003180">
    <property type="entry name" value="MPG"/>
</dbReference>
<keyword evidence="15" id="KW-1185">Reference proteome</keyword>
<evidence type="ECO:0000256" key="4">
    <source>
        <dbReference type="ARBA" id="ARBA00012000"/>
    </source>
</evidence>
<organism evidence="14 15">
    <name type="scientific">Nasonia vitripennis</name>
    <name type="common">Parasitic wasp</name>
    <dbReference type="NCBI Taxonomy" id="7425"/>
    <lineage>
        <taxon>Eukaryota</taxon>
        <taxon>Metazoa</taxon>
        <taxon>Ecdysozoa</taxon>
        <taxon>Arthropoda</taxon>
        <taxon>Hexapoda</taxon>
        <taxon>Insecta</taxon>
        <taxon>Pterygota</taxon>
        <taxon>Neoptera</taxon>
        <taxon>Endopterygota</taxon>
        <taxon>Hymenoptera</taxon>
        <taxon>Apocrita</taxon>
        <taxon>Proctotrupomorpha</taxon>
        <taxon>Chalcidoidea</taxon>
        <taxon>Pteromalidae</taxon>
        <taxon>Pteromalinae</taxon>
        <taxon>Nasonia</taxon>
    </lineage>
</organism>
<evidence type="ECO:0000256" key="13">
    <source>
        <dbReference type="ARBA" id="ARBA00082988"/>
    </source>
</evidence>
<evidence type="ECO:0000313" key="14">
    <source>
        <dbReference type="EnsemblMetazoa" id="XP_008213408"/>
    </source>
</evidence>
<sequence>MIRINRSLLNYQLKKNTIYSLALKNRAEYYSSLKEKDLHTIMEESKSRVIIHNDEEGEKPLKKLNFKALMNYKRKINIEIVPPPTSKKPRAVVDLKLMKEELKQLEDPPMTPWEKKISSNRLPYSFYDVPCKTLAKSILGKVLVRKLENGTILKGRIVETESYLGIEDGASHTFKGKVTPRNTPMYMKPGTIYVYFTYGMYHCFNISSQEEGSAVLVRALEPLEGIDQMAQHRSLKPGAKEQKKLSKELKTHELCNGPSKICMALQLEKQHSKYSMCSWKELWLEDDGTKEEIKIVECPRIGIESSGVEWSQKPLRYYIYGHKCVSKRDKKAELQFNISQTN</sequence>
<dbReference type="OrthoDB" id="6353017at2759"/>
<evidence type="ECO:0000256" key="5">
    <source>
        <dbReference type="ARBA" id="ARBA00022763"/>
    </source>
</evidence>
<evidence type="ECO:0000256" key="7">
    <source>
        <dbReference type="ARBA" id="ARBA00023204"/>
    </source>
</evidence>
<dbReference type="SMR" id="A0A7M7HEM5"/>
<dbReference type="PANTHER" id="PTHR10429:SF0">
    <property type="entry name" value="DNA-3-METHYLADENINE GLYCOSYLASE"/>
    <property type="match status" value="1"/>
</dbReference>
<keyword evidence="6" id="KW-0378">Hydrolase</keyword>
<dbReference type="PANTHER" id="PTHR10429">
    <property type="entry name" value="DNA-3-METHYLADENINE GLYCOSYLASE"/>
    <property type="match status" value="1"/>
</dbReference>
<evidence type="ECO:0000256" key="12">
    <source>
        <dbReference type="ARBA" id="ARBA00078171"/>
    </source>
</evidence>
<dbReference type="Pfam" id="PF02245">
    <property type="entry name" value="Pur_DNA_glyco"/>
    <property type="match status" value="1"/>
</dbReference>
<comment type="similarity">
    <text evidence="3">Belongs to the DNA glycosylase MPG family.</text>
</comment>
<dbReference type="AlphaFoldDB" id="A0A7M7HEM5"/>
<keyword evidence="7" id="KW-0234">DNA repair</keyword>
<evidence type="ECO:0000256" key="6">
    <source>
        <dbReference type="ARBA" id="ARBA00022801"/>
    </source>
</evidence>
<dbReference type="CDD" id="cd00540">
    <property type="entry name" value="AAG"/>
    <property type="match status" value="1"/>
</dbReference>
<name>A0A7M7HEM5_NASVI</name>
<dbReference type="Gene3D" id="3.10.300.10">
    <property type="entry name" value="Methylpurine-DNA glycosylase (MPG)"/>
    <property type="match status" value="1"/>
</dbReference>
<dbReference type="KEGG" id="nvi:100119302"/>
<keyword evidence="5" id="KW-0227">DNA damage</keyword>
<accession>A0A7M7HEM5</accession>
<evidence type="ECO:0000256" key="3">
    <source>
        <dbReference type="ARBA" id="ARBA00009232"/>
    </source>
</evidence>
<comment type="subunit">
    <text evidence="9">Binds MBD1. Binds SSBP1.</text>
</comment>
<evidence type="ECO:0000256" key="9">
    <source>
        <dbReference type="ARBA" id="ARBA00066187"/>
    </source>
</evidence>
<gene>
    <name evidence="14" type="primary">100119302</name>
</gene>
<dbReference type="SUPFAM" id="SSF50486">
    <property type="entry name" value="FMT C-terminal domain-like"/>
    <property type="match status" value="1"/>
</dbReference>
<dbReference type="HAMAP" id="MF_00527">
    <property type="entry name" value="3MGH"/>
    <property type="match status" value="1"/>
</dbReference>
<dbReference type="GO" id="GO:0003905">
    <property type="term" value="F:alkylbase DNA N-glycosylase activity"/>
    <property type="evidence" value="ECO:0007669"/>
    <property type="project" value="UniProtKB-EC"/>
</dbReference>
<reference evidence="14" key="1">
    <citation type="submission" date="2021-01" db="UniProtKB">
        <authorList>
            <consortium name="EnsemblMetazoa"/>
        </authorList>
    </citation>
    <scope>IDENTIFICATION</scope>
</reference>
<dbReference type="EC" id="3.2.2.21" evidence="4"/>
<dbReference type="InterPro" id="IPR036995">
    <property type="entry name" value="MPG_sf"/>
</dbReference>
<dbReference type="Proteomes" id="UP000002358">
    <property type="component" value="Chromosome 1"/>
</dbReference>
<comment type="function">
    <text evidence="2">Hydrolysis of the deoxyribose N-glycosidic bond to excise 3-methyladenine, and 7-methylguanine from the damaged DNA polymer formed by alkylation lesions.</text>
</comment>
<protein>
    <recommendedName>
        <fullName evidence="10">DNA-3-methyladenine glycosylase</fullName>
        <ecNumber evidence="4">3.2.2.21</ecNumber>
    </recommendedName>
    <alternativeName>
        <fullName evidence="11">3-alkyladenine DNA glycosylase</fullName>
    </alternativeName>
    <alternativeName>
        <fullName evidence="8">3-methyladenine DNA glycosidase</fullName>
    </alternativeName>
    <alternativeName>
        <fullName evidence="13">ADPG</fullName>
    </alternativeName>
    <alternativeName>
        <fullName evidence="12">N-methylpurine-DNA glycosylase</fullName>
    </alternativeName>
</protein>
<comment type="catalytic activity">
    <reaction evidence="1">
        <text>Hydrolysis of alkylated DNA, releasing 3-methyladenine, 3-methylguanine, 7-methylguanine and 7-methyladenine.</text>
        <dbReference type="EC" id="3.2.2.21"/>
    </reaction>
</comment>
<evidence type="ECO:0000256" key="2">
    <source>
        <dbReference type="ARBA" id="ARBA00002421"/>
    </source>
</evidence>
<dbReference type="NCBIfam" id="TIGR00567">
    <property type="entry name" value="3mg"/>
    <property type="match status" value="1"/>
</dbReference>
<evidence type="ECO:0000256" key="8">
    <source>
        <dbReference type="ARBA" id="ARBA00033426"/>
    </source>
</evidence>
<dbReference type="InterPro" id="IPR011034">
    <property type="entry name" value="Formyl_transferase-like_C_sf"/>
</dbReference>
<dbReference type="FunFam" id="3.10.300.10:FF:000001">
    <property type="entry name" value="Putative 3-methyladenine DNA glycosylase"/>
    <property type="match status" value="1"/>
</dbReference>